<accession>A0A1Z5J5J0</accession>
<name>A0A1Z5J5J0_FISSO</name>
<evidence type="ECO:0000313" key="5">
    <source>
        <dbReference type="EMBL" id="GAX09267.1"/>
    </source>
</evidence>
<reference evidence="5 6" key="1">
    <citation type="journal article" date="2015" name="Plant Cell">
        <title>Oil accumulation by the oleaginous diatom Fistulifera solaris as revealed by the genome and transcriptome.</title>
        <authorList>
            <person name="Tanaka T."/>
            <person name="Maeda Y."/>
            <person name="Veluchamy A."/>
            <person name="Tanaka M."/>
            <person name="Abida H."/>
            <person name="Marechal E."/>
            <person name="Bowler C."/>
            <person name="Muto M."/>
            <person name="Sunaga Y."/>
            <person name="Tanaka M."/>
            <person name="Yoshino T."/>
            <person name="Taniguchi T."/>
            <person name="Fukuda Y."/>
            <person name="Nemoto M."/>
            <person name="Matsumoto M."/>
            <person name="Wong P.S."/>
            <person name="Aburatani S."/>
            <person name="Fujibuchi W."/>
        </authorList>
    </citation>
    <scope>NUCLEOTIDE SEQUENCE [LARGE SCALE GENOMIC DNA]</scope>
    <source>
        <strain evidence="5 6">JPCC DA0580</strain>
    </source>
</reference>
<dbReference type="EMBL" id="BDSP01000005">
    <property type="protein sequence ID" value="GAX09267.1"/>
    <property type="molecule type" value="Genomic_DNA"/>
</dbReference>
<dbReference type="SMART" id="SM00861">
    <property type="entry name" value="Transket_pyr"/>
    <property type="match status" value="1"/>
</dbReference>
<dbReference type="Proteomes" id="UP000198406">
    <property type="component" value="Unassembled WGS sequence"/>
</dbReference>
<proteinExistence type="predicted"/>
<dbReference type="SUPFAM" id="SSF52518">
    <property type="entry name" value="Thiamin diphosphate-binding fold (THDP-binding)"/>
    <property type="match status" value="2"/>
</dbReference>
<dbReference type="InParanoid" id="A0A1Z5J5J0"/>
<dbReference type="OrthoDB" id="192577at2759"/>
<evidence type="ECO:0000256" key="2">
    <source>
        <dbReference type="ARBA" id="ARBA00023002"/>
    </source>
</evidence>
<evidence type="ECO:0000259" key="4">
    <source>
        <dbReference type="SMART" id="SM00861"/>
    </source>
</evidence>
<gene>
    <name evidence="5" type="ORF">FisN_17Lu014</name>
</gene>
<comment type="cofactor">
    <cofactor evidence="1">
        <name>thiamine diphosphate</name>
        <dbReference type="ChEBI" id="CHEBI:58937"/>
    </cofactor>
</comment>
<organism evidence="5 6">
    <name type="scientific">Fistulifera solaris</name>
    <name type="common">Oleaginous diatom</name>
    <dbReference type="NCBI Taxonomy" id="1519565"/>
    <lineage>
        <taxon>Eukaryota</taxon>
        <taxon>Sar</taxon>
        <taxon>Stramenopiles</taxon>
        <taxon>Ochrophyta</taxon>
        <taxon>Bacillariophyta</taxon>
        <taxon>Bacillariophyceae</taxon>
        <taxon>Bacillariophycidae</taxon>
        <taxon>Naviculales</taxon>
        <taxon>Naviculaceae</taxon>
        <taxon>Fistulifera</taxon>
    </lineage>
</organism>
<evidence type="ECO:0000256" key="1">
    <source>
        <dbReference type="ARBA" id="ARBA00001964"/>
    </source>
</evidence>
<dbReference type="Pfam" id="PF00676">
    <property type="entry name" value="E1_dh"/>
    <property type="match status" value="1"/>
</dbReference>
<keyword evidence="6" id="KW-1185">Reference proteome</keyword>
<dbReference type="PANTHER" id="PTHR42980">
    <property type="entry name" value="2-OXOISOVALERATE DEHYDROGENASE SUBUNIT BETA-RELATED"/>
    <property type="match status" value="1"/>
</dbReference>
<feature type="domain" description="Transketolase-like pyrimidine-binding" evidence="4">
    <location>
        <begin position="432"/>
        <end position="606"/>
    </location>
</feature>
<evidence type="ECO:0000256" key="3">
    <source>
        <dbReference type="ARBA" id="ARBA00051764"/>
    </source>
</evidence>
<evidence type="ECO:0000313" key="6">
    <source>
        <dbReference type="Proteomes" id="UP000198406"/>
    </source>
</evidence>
<sequence length="767" mass="85106">MKHRLHFTEIRRVFSTSDYINKRGSFQKDIEGLAEHRALQRLQNFLCAKTQQKDFKVNVPLPPVGGYSHIMSDKMIRISLDAALATFCLHTESRIASMIGHGFYTIGPCGEEALASAGCVIEDQDSVALHYRHLAINIARQLCQGVSLEQILLDRARGYTVSKNDPVTGGVHCSIGSKASRQGSGDFVVTSTVASQCPSAVGRALGYSLRKTESDGNEGREVSFVTLGDGSIHNHHFWSAFHLSRHARHKRVKCPVVFGISDNGLSISYKTAGYVDTLFANDNLIPRYCANGNDIMDVYSQTKDAISQSRSKACPVVLIYTNLIRRFGHAATDRQSAYLDADDIVVMADNPILESTIQQVVEVYSVMSYNEVNDRLKWIQSRTLECFETASKEEKVTREDMLQRNSAHEVKPVHYVHSSNTAPETQRREKKDVMRKHITRVIAEVMSNDDTIVYLGEDVRHGGYYLITDGLKESFPTRILDFPPDETSLLGAAMGFAQVGLTPIVEIPYAKYLDCGADMFYEIAISNWLTNGKCPNGMIIRLQGFDRGVFGGNFHTTNMLPHSPPGVDMVCFSNGIDYVKGFRNAVLQARAGRIVVFVDSTHLLNLRHLHGKDQKWECHYPGPGDSDPMMTFDLIRRYGEAGSSSIVTYGNGVVTALQSRRELVDKGIFSREQEIDIIDCPYLSSTPKGLASILPQYEYVLFADVCKEGPGSGPLASMAAKLHADKLIHEWSIVAAPRCYNPIGSTCTFLSISDVTNAMAKLTKQRL</sequence>
<dbReference type="GO" id="GO:0003863">
    <property type="term" value="F:branched-chain 2-oxo acid dehydrogenase activity"/>
    <property type="evidence" value="ECO:0007669"/>
    <property type="project" value="UniProtKB-EC"/>
</dbReference>
<dbReference type="PANTHER" id="PTHR42980:SF1">
    <property type="entry name" value="2-OXOISOVALERATE DEHYDROGENASE SUBUNIT BETA, MITOCHONDRIAL"/>
    <property type="match status" value="1"/>
</dbReference>
<dbReference type="GO" id="GO:0009083">
    <property type="term" value="P:branched-chain amino acid catabolic process"/>
    <property type="evidence" value="ECO:0007669"/>
    <property type="project" value="TreeGrafter"/>
</dbReference>
<dbReference type="InterPro" id="IPR029061">
    <property type="entry name" value="THDP-binding"/>
</dbReference>
<dbReference type="GO" id="GO:0007584">
    <property type="term" value="P:response to nutrient"/>
    <property type="evidence" value="ECO:0007669"/>
    <property type="project" value="TreeGrafter"/>
</dbReference>
<comment type="caution">
    <text evidence="5">The sequence shown here is derived from an EMBL/GenBank/DDBJ whole genome shotgun (WGS) entry which is preliminary data.</text>
</comment>
<protein>
    <recommendedName>
        <fullName evidence="4">Transketolase-like pyrimidine-binding domain-containing protein</fullName>
    </recommendedName>
</protein>
<dbReference type="AlphaFoldDB" id="A0A1Z5J5J0"/>
<dbReference type="Pfam" id="PF02779">
    <property type="entry name" value="Transket_pyr"/>
    <property type="match status" value="1"/>
</dbReference>
<dbReference type="InterPro" id="IPR005475">
    <property type="entry name" value="Transketolase-like_Pyr-bd"/>
</dbReference>
<keyword evidence="2" id="KW-0560">Oxidoreductase</keyword>
<comment type="catalytic activity">
    <reaction evidence="3">
        <text>N(6)-[(R)-lipoyl]-L-lysyl-[protein] + 3-methyl-2-oxobutanoate + H(+) = N(6)-[(R)-S(8)-2-methylpropanoyldihydrolipoyl]-L-lysyl-[protein] + CO2</text>
        <dbReference type="Rhea" id="RHEA:13457"/>
        <dbReference type="Rhea" id="RHEA-COMP:10474"/>
        <dbReference type="Rhea" id="RHEA-COMP:10497"/>
        <dbReference type="ChEBI" id="CHEBI:11851"/>
        <dbReference type="ChEBI" id="CHEBI:15378"/>
        <dbReference type="ChEBI" id="CHEBI:16526"/>
        <dbReference type="ChEBI" id="CHEBI:83099"/>
        <dbReference type="ChEBI" id="CHEBI:83142"/>
        <dbReference type="EC" id="1.2.4.4"/>
    </reaction>
    <physiologicalReaction direction="left-to-right" evidence="3">
        <dbReference type="Rhea" id="RHEA:13458"/>
    </physiologicalReaction>
</comment>
<dbReference type="InterPro" id="IPR001017">
    <property type="entry name" value="DH_E1"/>
</dbReference>
<dbReference type="Gene3D" id="3.40.50.970">
    <property type="match status" value="2"/>
</dbReference>